<keyword evidence="6" id="KW-0119">Carbohydrate metabolism</keyword>
<dbReference type="EC" id="3.2.1.21" evidence="3"/>
<evidence type="ECO:0000313" key="14">
    <source>
        <dbReference type="Proteomes" id="UP000355283"/>
    </source>
</evidence>
<comment type="caution">
    <text evidence="13">The sequence shown here is derived from an EMBL/GenBank/DDBJ whole genome shotgun (WGS) entry which is preliminary data.</text>
</comment>
<feature type="binding site" evidence="10">
    <location>
        <position position="236"/>
    </location>
    <ligand>
        <name>substrate</name>
    </ligand>
</feature>
<dbReference type="Pfam" id="PF00232">
    <property type="entry name" value="Glyco_hydro_1"/>
    <property type="match status" value="1"/>
</dbReference>
<feature type="binding site" evidence="10">
    <location>
        <position position="192"/>
    </location>
    <ligand>
        <name>substrate</name>
    </ligand>
</feature>
<comment type="similarity">
    <text evidence="2">Belongs to the glycosyl hydrolase 1 family.</text>
</comment>
<evidence type="ECO:0000256" key="7">
    <source>
        <dbReference type="ARBA" id="ARBA00023295"/>
    </source>
</evidence>
<evidence type="ECO:0000256" key="10">
    <source>
        <dbReference type="PIRSR" id="PIRSR617736-2"/>
    </source>
</evidence>
<evidence type="ECO:0000256" key="12">
    <source>
        <dbReference type="SAM" id="SignalP"/>
    </source>
</evidence>
<dbReference type="FunFam" id="3.20.20.80:FF:000011">
    <property type="entry name" value="Cytosolic beta-glucosidase"/>
    <property type="match status" value="1"/>
</dbReference>
<keyword evidence="14" id="KW-1185">Reference proteome</keyword>
<evidence type="ECO:0000313" key="13">
    <source>
        <dbReference type="EMBL" id="TFJ80504.1"/>
    </source>
</evidence>
<feature type="active site" description="Nucleophile" evidence="9 11">
    <location>
        <position position="435"/>
    </location>
</feature>
<proteinExistence type="inferred from homology"/>
<dbReference type="GO" id="GO:0008422">
    <property type="term" value="F:beta-glucosidase activity"/>
    <property type="evidence" value="ECO:0007669"/>
    <property type="project" value="UniProtKB-EC"/>
</dbReference>
<dbReference type="Proteomes" id="UP000355283">
    <property type="component" value="Unassembled WGS sequence"/>
</dbReference>
<keyword evidence="12" id="KW-0732">Signal</keyword>
<sequence length="554" mass="61692">MLRAFLLAGSTAFTVAQLRGVTETAPSLPLNRRLPQADPKDAFPEGPDVTCWDYAIPGESGGDMTAAEVWSSKDTAFPPGFVWGAATAAYQIEGAVAQDGRKPSMWDTFVQIPGNIANGDTGDVACDHYNRYKEDVQLMKDMGLQSYRYSISWSRVLPEGRGEVNAKGLEFYKDLTDELLANGITPAVTLYHWDLPEALSKQGGWLNESTVEAFAEFSDVMFDALGDKVKLWFTLNEPWTTSIAGYGQGQHAPGLKDMAENPYLSGHNQLLGHAAAVKVYREKYAATQGGKIGLVLSTEWKEPLCRSQGDKEAAERSLIWYLAWFADPIYKGDYPEAMKERVGERLPVFTEAQKADLKGSSDFFGINHYATNLLQDPTEKIGAGNYFADLNGWIMMDPRWPMGDASCLSVVPWGMRRLLRWIKERYDDPEIYVTENGLSVPGESEMKLADALNDTERIDYLNGYVAEIWKAIHFDKVNVAGYYYWSLMDNFEWADGFDVRFGLIHIDYDDDQKRTPKKSAEVYKNMIAKYGGAAATATAAKPVESVAGLRDDSL</sequence>
<dbReference type="PRINTS" id="PR00131">
    <property type="entry name" value="GLHYDRLASE1"/>
</dbReference>
<dbReference type="InterPro" id="IPR018120">
    <property type="entry name" value="Glyco_hydro_1_AS"/>
</dbReference>
<organism evidence="13 14">
    <name type="scientific">Nannochloropsis salina CCMP1776</name>
    <dbReference type="NCBI Taxonomy" id="1027361"/>
    <lineage>
        <taxon>Eukaryota</taxon>
        <taxon>Sar</taxon>
        <taxon>Stramenopiles</taxon>
        <taxon>Ochrophyta</taxon>
        <taxon>Eustigmatophyceae</taxon>
        <taxon>Eustigmatales</taxon>
        <taxon>Monodopsidaceae</taxon>
        <taxon>Microchloropsis</taxon>
        <taxon>Microchloropsis salina</taxon>
    </lineage>
</organism>
<feature type="active site" description="Proton donor" evidence="9">
    <location>
        <position position="237"/>
    </location>
</feature>
<feature type="binding site" evidence="10">
    <location>
        <position position="91"/>
    </location>
    <ligand>
        <name>substrate</name>
    </ligand>
</feature>
<dbReference type="PANTHER" id="PTHR10353:SF36">
    <property type="entry name" value="LP05116P"/>
    <property type="match status" value="1"/>
</dbReference>
<evidence type="ECO:0000256" key="3">
    <source>
        <dbReference type="ARBA" id="ARBA00012744"/>
    </source>
</evidence>
<evidence type="ECO:0000256" key="11">
    <source>
        <dbReference type="PROSITE-ProRule" id="PRU10055"/>
    </source>
</evidence>
<evidence type="ECO:0000256" key="2">
    <source>
        <dbReference type="ARBA" id="ARBA00010838"/>
    </source>
</evidence>
<keyword evidence="5" id="KW-0136">Cellulose degradation</keyword>
<dbReference type="NCBIfam" id="TIGR03356">
    <property type="entry name" value="BGL"/>
    <property type="match status" value="1"/>
</dbReference>
<feature type="binding site" evidence="10">
    <location>
        <begin position="492"/>
        <end position="493"/>
    </location>
    <ligand>
        <name>substrate</name>
    </ligand>
</feature>
<reference evidence="13 14" key="1">
    <citation type="submission" date="2019-01" db="EMBL/GenBank/DDBJ databases">
        <title>Nuclear Genome Assembly of the Microalgal Biofuel strain Nannochloropsis salina CCMP1776.</title>
        <authorList>
            <person name="Hovde B."/>
        </authorList>
    </citation>
    <scope>NUCLEOTIDE SEQUENCE [LARGE SCALE GENOMIC DNA]</scope>
    <source>
        <strain evidence="13 14">CCMP1776</strain>
    </source>
</reference>
<dbReference type="AlphaFoldDB" id="A0A4D9CPW0"/>
<dbReference type="InterPro" id="IPR017853">
    <property type="entry name" value="GH"/>
</dbReference>
<comment type="catalytic activity">
    <reaction evidence="1">
        <text>Hydrolysis of terminal, non-reducing beta-D-glucosyl residues with release of beta-D-glucose.</text>
        <dbReference type="EC" id="3.2.1.21"/>
    </reaction>
</comment>
<dbReference type="InterPro" id="IPR033132">
    <property type="entry name" value="GH_1_N_CS"/>
</dbReference>
<evidence type="ECO:0000256" key="8">
    <source>
        <dbReference type="ARBA" id="ARBA00023326"/>
    </source>
</evidence>
<keyword evidence="7" id="KW-0326">Glycosidase</keyword>
<dbReference type="PROSITE" id="PS00572">
    <property type="entry name" value="GLYCOSYL_HYDROL_F1_1"/>
    <property type="match status" value="1"/>
</dbReference>
<feature type="signal peptide" evidence="12">
    <location>
        <begin position="1"/>
        <end position="16"/>
    </location>
</feature>
<accession>A0A4D9CPW0</accession>
<dbReference type="InterPro" id="IPR001360">
    <property type="entry name" value="Glyco_hydro_1"/>
</dbReference>
<feature type="chain" id="PRO_5020023189" description="beta-glucosidase" evidence="12">
    <location>
        <begin position="17"/>
        <end position="554"/>
    </location>
</feature>
<evidence type="ECO:0000256" key="5">
    <source>
        <dbReference type="ARBA" id="ARBA00023001"/>
    </source>
</evidence>
<evidence type="ECO:0000256" key="4">
    <source>
        <dbReference type="ARBA" id="ARBA00022801"/>
    </source>
</evidence>
<feature type="binding site" evidence="10">
    <location>
        <position position="369"/>
    </location>
    <ligand>
        <name>substrate</name>
    </ligand>
</feature>
<dbReference type="SUPFAM" id="SSF51445">
    <property type="entry name" value="(Trans)glycosidases"/>
    <property type="match status" value="1"/>
</dbReference>
<dbReference type="Gene3D" id="3.20.20.80">
    <property type="entry name" value="Glycosidases"/>
    <property type="match status" value="1"/>
</dbReference>
<keyword evidence="8" id="KW-0624">Polysaccharide degradation</keyword>
<dbReference type="OrthoDB" id="65569at2759"/>
<dbReference type="PANTHER" id="PTHR10353">
    <property type="entry name" value="GLYCOSYL HYDROLASE"/>
    <property type="match status" value="1"/>
</dbReference>
<evidence type="ECO:0000256" key="6">
    <source>
        <dbReference type="ARBA" id="ARBA00023277"/>
    </source>
</evidence>
<protein>
    <recommendedName>
        <fullName evidence="3">beta-glucosidase</fullName>
        <ecNumber evidence="3">3.2.1.21</ecNumber>
    </recommendedName>
</protein>
<name>A0A4D9CPW0_9STRA</name>
<dbReference type="EMBL" id="SDOX01000166">
    <property type="protein sequence ID" value="TFJ80504.1"/>
    <property type="molecule type" value="Genomic_DNA"/>
</dbReference>
<gene>
    <name evidence="13" type="ORF">NSK_008245</name>
</gene>
<evidence type="ECO:0000256" key="9">
    <source>
        <dbReference type="PIRSR" id="PIRSR617736-1"/>
    </source>
</evidence>
<evidence type="ECO:0000256" key="1">
    <source>
        <dbReference type="ARBA" id="ARBA00000448"/>
    </source>
</evidence>
<dbReference type="PROSITE" id="PS00653">
    <property type="entry name" value="GLYCOSYL_HYDROL_F1_2"/>
    <property type="match status" value="1"/>
</dbReference>
<keyword evidence="4" id="KW-0378">Hydrolase</keyword>
<dbReference type="InterPro" id="IPR017736">
    <property type="entry name" value="Glyco_hydro_1_beta-glucosidase"/>
</dbReference>
<dbReference type="GO" id="GO:0030245">
    <property type="term" value="P:cellulose catabolic process"/>
    <property type="evidence" value="ECO:0007669"/>
    <property type="project" value="UniProtKB-KW"/>
</dbReference>
<feature type="binding site" evidence="10">
    <location>
        <position position="485"/>
    </location>
    <ligand>
        <name>substrate</name>
    </ligand>
</feature>